<dbReference type="Proteomes" id="UP001057580">
    <property type="component" value="Chromosome"/>
</dbReference>
<dbReference type="EMBL" id="CP104003">
    <property type="protein sequence ID" value="UWM54950.1"/>
    <property type="molecule type" value="Genomic_DNA"/>
</dbReference>
<evidence type="ECO:0000313" key="4">
    <source>
        <dbReference type="EMBL" id="UWM54950.1"/>
    </source>
</evidence>
<feature type="region of interest" description="Disordered" evidence="2">
    <location>
        <begin position="215"/>
        <end position="240"/>
    </location>
</feature>
<dbReference type="AlphaFoldDB" id="A0A9E7R370"/>
<dbReference type="Pfam" id="PF00437">
    <property type="entry name" value="T2SSE"/>
    <property type="match status" value="1"/>
</dbReference>
<evidence type="ECO:0000259" key="3">
    <source>
        <dbReference type="Pfam" id="PF00437"/>
    </source>
</evidence>
<dbReference type="Gene3D" id="3.40.50.300">
    <property type="entry name" value="P-loop containing nucleotide triphosphate hydrolases"/>
    <property type="match status" value="1"/>
</dbReference>
<organism evidence="4 5">
    <name type="scientific">Salinirubellus salinus</name>
    <dbReference type="NCBI Taxonomy" id="1364945"/>
    <lineage>
        <taxon>Archaea</taxon>
        <taxon>Methanobacteriati</taxon>
        <taxon>Methanobacteriota</taxon>
        <taxon>Stenosarchaea group</taxon>
        <taxon>Halobacteria</taxon>
        <taxon>Halobacteriales</taxon>
        <taxon>Natronomonadaceae</taxon>
        <taxon>Salinirubellus</taxon>
    </lineage>
</organism>
<dbReference type="GeneID" id="74941040"/>
<dbReference type="InterPro" id="IPR001482">
    <property type="entry name" value="T2SS/T4SS_dom"/>
</dbReference>
<accession>A0A9E7R370</accession>
<dbReference type="PANTHER" id="PTHR30486">
    <property type="entry name" value="TWITCHING MOTILITY PROTEIN PILT"/>
    <property type="match status" value="1"/>
</dbReference>
<dbReference type="Gene3D" id="3.30.450.380">
    <property type="match status" value="1"/>
</dbReference>
<keyword evidence="5" id="KW-1185">Reference proteome</keyword>
<evidence type="ECO:0000256" key="1">
    <source>
        <dbReference type="ARBA" id="ARBA00006611"/>
    </source>
</evidence>
<protein>
    <submittedName>
        <fullName evidence="4">ATPase, T2SS/T4P/T4SS family</fullName>
    </submittedName>
</protein>
<feature type="domain" description="Bacterial type II secretion system protein E" evidence="3">
    <location>
        <begin position="280"/>
        <end position="534"/>
    </location>
</feature>
<dbReference type="KEGG" id="ssai:N0B31_01420"/>
<sequence>MFRNDGDAGGACGCEPTFEADRLHLDARECPGSGRLAERPGCRETVVGALERRDAAAVVVRTAGVERRYAGDGAALLLAAGRFAARVGHLDGALVQRARRDPLGAATRAAGRGRTSPVARIAAETGLSACDTTDYRSLFAPVRRPAVADARLRRGPPPDARFLDRSDLQTGAVVRRYARPDGTRTYHLDPPAWRLDDDTLATLADAHERLARVAPPTSGRRLRTASVESRSASGERGGDRAARRAVAAVAGPEEPTELLAAVLEKHTGGLGVVADLLADSRVSDVFATTPVTENPLRVRVADETLETNVTLTEAGAAALASRFRLTSGRSLSRASPTLDATTRVAGRRVRVAAVTGPLSDGTGFAFRAHDPDPWRLADLVANGTLPPETAALLATAVARGAAVLVAGPRGAGKTTLLGALCWAVPERTRTLVVEDTPELPVGPLQRAGRDVQALRVASDDGPSVPVAEALRTALRLGDGALALGEVRDAEAASVLFDAMRVGAGDGAVLGTVHGEGAGAVRERVASEFGVAPTAFRATDCVVTLGRSGDERRLRAVEEVVPGDDGPAFEALYDGVPTGRVDRGQSRLLATLTGQDETYADVRAAVDRRRRAFEGEP</sequence>
<dbReference type="InterPro" id="IPR027417">
    <property type="entry name" value="P-loop_NTPase"/>
</dbReference>
<dbReference type="RefSeq" id="WP_260594002.1">
    <property type="nucleotide sequence ID" value="NZ_CP104003.1"/>
</dbReference>
<comment type="similarity">
    <text evidence="1">Belongs to the GSP E family.</text>
</comment>
<evidence type="ECO:0000313" key="5">
    <source>
        <dbReference type="Proteomes" id="UP001057580"/>
    </source>
</evidence>
<proteinExistence type="inferred from homology"/>
<dbReference type="InterPro" id="IPR050921">
    <property type="entry name" value="T4SS_GSP_E_ATPase"/>
</dbReference>
<dbReference type="SUPFAM" id="SSF52540">
    <property type="entry name" value="P-loop containing nucleoside triphosphate hydrolases"/>
    <property type="match status" value="1"/>
</dbReference>
<dbReference type="PANTHER" id="PTHR30486:SF6">
    <property type="entry name" value="TYPE IV PILUS RETRACTATION ATPASE PILT"/>
    <property type="match status" value="1"/>
</dbReference>
<evidence type="ECO:0000256" key="2">
    <source>
        <dbReference type="SAM" id="MobiDB-lite"/>
    </source>
</evidence>
<dbReference type="GO" id="GO:0016887">
    <property type="term" value="F:ATP hydrolysis activity"/>
    <property type="evidence" value="ECO:0007669"/>
    <property type="project" value="InterPro"/>
</dbReference>
<feature type="compositionally biased region" description="Low complexity" evidence="2">
    <location>
        <begin position="225"/>
        <end position="234"/>
    </location>
</feature>
<name>A0A9E7R370_9EURY</name>
<reference evidence="4" key="1">
    <citation type="submission" date="2022-09" db="EMBL/GenBank/DDBJ databases">
        <title>Diverse halophilic archaea isolated from saline environments.</title>
        <authorList>
            <person name="Cui H.-L."/>
        </authorList>
    </citation>
    <scope>NUCLEOTIDE SEQUENCE</scope>
    <source>
        <strain evidence="4">ZS-35-S2</strain>
    </source>
</reference>
<gene>
    <name evidence="4" type="ORF">N0B31_01420</name>
</gene>